<organism evidence="2 3">
    <name type="scientific">Asparagus officinalis</name>
    <name type="common">Garden asparagus</name>
    <dbReference type="NCBI Taxonomy" id="4686"/>
    <lineage>
        <taxon>Eukaryota</taxon>
        <taxon>Viridiplantae</taxon>
        <taxon>Streptophyta</taxon>
        <taxon>Embryophyta</taxon>
        <taxon>Tracheophyta</taxon>
        <taxon>Spermatophyta</taxon>
        <taxon>Magnoliopsida</taxon>
        <taxon>Liliopsida</taxon>
        <taxon>Asparagales</taxon>
        <taxon>Asparagaceae</taxon>
        <taxon>Asparagoideae</taxon>
        <taxon>Asparagus</taxon>
    </lineage>
</organism>
<evidence type="ECO:0000313" key="3">
    <source>
        <dbReference type="Proteomes" id="UP000243459"/>
    </source>
</evidence>
<name>A0A5P1FJU9_ASPOF</name>
<feature type="compositionally biased region" description="Low complexity" evidence="1">
    <location>
        <begin position="30"/>
        <end position="39"/>
    </location>
</feature>
<dbReference type="EMBL" id="CM007382">
    <property type="protein sequence ID" value="ONK78392.1"/>
    <property type="molecule type" value="Genomic_DNA"/>
</dbReference>
<proteinExistence type="predicted"/>
<keyword evidence="3" id="KW-1185">Reference proteome</keyword>
<gene>
    <name evidence="2" type="ORF">A4U43_C02F18300</name>
</gene>
<protein>
    <submittedName>
        <fullName evidence="2">Uncharacterized protein</fullName>
    </submittedName>
</protein>
<accession>A0A5P1FJU9</accession>
<dbReference type="Proteomes" id="UP000243459">
    <property type="component" value="Chromosome 2"/>
</dbReference>
<reference evidence="3" key="1">
    <citation type="journal article" date="2017" name="Nat. Commun.">
        <title>The asparagus genome sheds light on the origin and evolution of a young Y chromosome.</title>
        <authorList>
            <person name="Harkess A."/>
            <person name="Zhou J."/>
            <person name="Xu C."/>
            <person name="Bowers J.E."/>
            <person name="Van der Hulst R."/>
            <person name="Ayyampalayam S."/>
            <person name="Mercati F."/>
            <person name="Riccardi P."/>
            <person name="McKain M.R."/>
            <person name="Kakrana A."/>
            <person name="Tang H."/>
            <person name="Ray J."/>
            <person name="Groenendijk J."/>
            <person name="Arikit S."/>
            <person name="Mathioni S.M."/>
            <person name="Nakano M."/>
            <person name="Shan H."/>
            <person name="Telgmann-Rauber A."/>
            <person name="Kanno A."/>
            <person name="Yue Z."/>
            <person name="Chen H."/>
            <person name="Li W."/>
            <person name="Chen Y."/>
            <person name="Xu X."/>
            <person name="Zhang Y."/>
            <person name="Luo S."/>
            <person name="Chen H."/>
            <person name="Gao J."/>
            <person name="Mao Z."/>
            <person name="Pires J.C."/>
            <person name="Luo M."/>
            <person name="Kudrna D."/>
            <person name="Wing R.A."/>
            <person name="Meyers B.C."/>
            <person name="Yi K."/>
            <person name="Kong H."/>
            <person name="Lavrijsen P."/>
            <person name="Sunseri F."/>
            <person name="Falavigna A."/>
            <person name="Ye Y."/>
            <person name="Leebens-Mack J.H."/>
            <person name="Chen G."/>
        </authorList>
    </citation>
    <scope>NUCLEOTIDE SEQUENCE [LARGE SCALE GENOMIC DNA]</scope>
    <source>
        <strain evidence="3">cv. DH0086</strain>
    </source>
</reference>
<sequence length="146" mass="15916">MIEVSPSPGGMRDRRRDLANFVDTGFAGESSSRPRPSCRPGKKPLASANEVDGTDESSPGPSGDVSKGSLKEMSSNDIHQAFQACQAQGASLELDLFCQLDHLLTVERSAREEAERWVAALEVELAETERLLGHYQTISSRQSRII</sequence>
<feature type="region of interest" description="Disordered" evidence="1">
    <location>
        <begin position="1"/>
        <end position="72"/>
    </location>
</feature>
<evidence type="ECO:0000313" key="2">
    <source>
        <dbReference type="EMBL" id="ONK78392.1"/>
    </source>
</evidence>
<dbReference type="AlphaFoldDB" id="A0A5P1FJU9"/>
<evidence type="ECO:0000256" key="1">
    <source>
        <dbReference type="SAM" id="MobiDB-lite"/>
    </source>
</evidence>
<dbReference type="Gramene" id="ONK78392">
    <property type="protein sequence ID" value="ONK78392"/>
    <property type="gene ID" value="A4U43_C02F18300"/>
</dbReference>